<evidence type="ECO:0000256" key="9">
    <source>
        <dbReference type="ARBA" id="ARBA00023239"/>
    </source>
</evidence>
<dbReference type="GO" id="GO:0008295">
    <property type="term" value="P:spermidine biosynthetic process"/>
    <property type="evidence" value="ECO:0007669"/>
    <property type="project" value="UniProtKB-UniRule"/>
</dbReference>
<comment type="similarity">
    <text evidence="14 15">Belongs to the prokaryotic AdoMetDC family. Type 1 subfamily.</text>
</comment>
<evidence type="ECO:0000256" key="5">
    <source>
        <dbReference type="ARBA" id="ARBA00022813"/>
    </source>
</evidence>
<dbReference type="SUPFAM" id="SSF56276">
    <property type="entry name" value="S-adenosylmethionine decarboxylase"/>
    <property type="match status" value="1"/>
</dbReference>
<feature type="modified residue" description="Pyruvic acid (Ser); by autocatalysis" evidence="15">
    <location>
        <position position="63"/>
    </location>
</feature>
<evidence type="ECO:0000313" key="17">
    <source>
        <dbReference type="Proteomes" id="UP000178656"/>
    </source>
</evidence>
<evidence type="ECO:0000256" key="8">
    <source>
        <dbReference type="ARBA" id="ARBA00023145"/>
    </source>
</evidence>
<keyword evidence="10 15" id="KW-0704">Schiff base</keyword>
<evidence type="ECO:0000256" key="1">
    <source>
        <dbReference type="ARBA" id="ARBA00004911"/>
    </source>
</evidence>
<dbReference type="NCBIfam" id="TIGR03330">
    <property type="entry name" value="SAM_DCase_Bsu"/>
    <property type="match status" value="1"/>
</dbReference>
<dbReference type="UniPathway" id="UPA00331">
    <property type="reaction ID" value="UER00451"/>
</dbReference>
<dbReference type="PANTHER" id="PTHR33866:SF2">
    <property type="entry name" value="S-ADENOSYLMETHIONINE DECARBOXYLASE PROENZYME"/>
    <property type="match status" value="1"/>
</dbReference>
<evidence type="ECO:0000256" key="6">
    <source>
        <dbReference type="ARBA" id="ARBA00023066"/>
    </source>
</evidence>
<comment type="PTM">
    <text evidence="15">Is synthesized initially as an inactive proenzyme. Formation of the active enzyme involves a self-maturation process in which the active site pyruvoyl group is generated from an internal serine residue via an autocatalytic post-translational modification. Two non-identical subunits are generated from the proenzyme in this reaction, and the pyruvate is formed at the N-terminus of the alpha chain, which is derived from the carboxyl end of the proenzyme. The post-translation cleavage follows an unusual pathway, termed non-hydrolytic serinolysis, in which the side chain hydroxyl group of the serine supplies its oxygen atom to form the C-terminus of the beta chain, while the remainder of the serine residue undergoes an oxidative deamination to produce ammonia and the pyruvoyl group blocking the N-terminus of the alpha chain.</text>
</comment>
<dbReference type="GO" id="GO:0005829">
    <property type="term" value="C:cytosol"/>
    <property type="evidence" value="ECO:0007669"/>
    <property type="project" value="TreeGrafter"/>
</dbReference>
<dbReference type="HAMAP" id="MF_00464">
    <property type="entry name" value="AdoMetDC_1"/>
    <property type="match status" value="1"/>
</dbReference>
<feature type="chain" id="PRO_5023558332" description="S-adenosylmethionine decarboxylase beta chain" evidence="15">
    <location>
        <begin position="1"/>
        <end position="62"/>
    </location>
</feature>
<keyword evidence="6 15" id="KW-0745">Spermidine biosynthesis</keyword>
<gene>
    <name evidence="15" type="primary">speH</name>
    <name evidence="16" type="ORF">A2482_02835</name>
</gene>
<comment type="subunit">
    <text evidence="2 15">Heterotetramer of two alpha and two beta chains arranged as a dimer of alpha/beta heterodimers.</text>
</comment>
<evidence type="ECO:0000256" key="11">
    <source>
        <dbReference type="ARBA" id="ARBA00023317"/>
    </source>
</evidence>
<accession>A0A1F5TFD4</accession>
<keyword evidence="5 15" id="KW-0068">Autocatalytic cleavage</keyword>
<sequence>MNYLGRHVIVDLYECDPDKLNDCDLIRNAMIESALAAGATIVGDIFHHFAPQGVSGAVVIAESHISIHTWPELGYAACDLFTCGKSVDPWKAFELLREALNCQRHKEQEIQRGIFPYAVEHKPPCPSAQAGDD</sequence>
<feature type="active site" description="Proton donor; for catalytic activity" evidence="15">
    <location>
        <position position="83"/>
    </location>
</feature>
<comment type="pathway">
    <text evidence="1 15">Amine and polyamine biosynthesis; S-adenosylmethioninamine biosynthesis; S-adenosylmethioninamine from S-adenosyl-L-methionine: step 1/1.</text>
</comment>
<comment type="cofactor">
    <cofactor evidence="15">
        <name>pyruvate</name>
        <dbReference type="ChEBI" id="CHEBI:15361"/>
    </cofactor>
    <text evidence="15">Binds 1 pyruvoyl group covalently per subunit.</text>
</comment>
<evidence type="ECO:0000256" key="3">
    <source>
        <dbReference type="ARBA" id="ARBA00022691"/>
    </source>
</evidence>
<evidence type="ECO:0000256" key="4">
    <source>
        <dbReference type="ARBA" id="ARBA00022793"/>
    </source>
</evidence>
<dbReference type="FunFam" id="3.30.360.110:FF:000001">
    <property type="entry name" value="S-adenosylmethionine decarboxylase proenzyme"/>
    <property type="match status" value="1"/>
</dbReference>
<protein>
    <recommendedName>
        <fullName evidence="15">S-adenosylmethionine decarboxylase proenzyme</fullName>
        <shortName evidence="15">AdoMetDC</shortName>
        <shortName evidence="15">SAMDC</shortName>
        <ecNumber evidence="15">4.1.1.50</ecNumber>
    </recommendedName>
    <component>
        <recommendedName>
            <fullName evidence="15">S-adenosylmethionine decarboxylase beta chain</fullName>
        </recommendedName>
    </component>
    <component>
        <recommendedName>
            <fullName evidence="15">S-adenosylmethionine decarboxylase alpha chain</fullName>
        </recommendedName>
    </component>
</protein>
<dbReference type="EMBL" id="MFGM01000019">
    <property type="protein sequence ID" value="OGF37629.1"/>
    <property type="molecule type" value="Genomic_DNA"/>
</dbReference>
<feature type="chain" id="PRO_5023558333" description="S-adenosylmethionine decarboxylase alpha chain" evidence="15">
    <location>
        <begin position="63"/>
        <end position="133"/>
    </location>
</feature>
<evidence type="ECO:0000256" key="15">
    <source>
        <dbReference type="HAMAP-Rule" id="MF_00464"/>
    </source>
</evidence>
<proteinExistence type="inferred from homology"/>
<keyword evidence="3 15" id="KW-0949">S-adenosyl-L-methionine</keyword>
<dbReference type="EC" id="4.1.1.50" evidence="15"/>
<dbReference type="PANTHER" id="PTHR33866">
    <property type="entry name" value="S-ADENOSYLMETHIONINE DECARBOXYLASE PROENZYME"/>
    <property type="match status" value="1"/>
</dbReference>
<organism evidence="16 17">
    <name type="scientific">Candidatus Falkowbacteria bacterium RIFOXYC2_FULL_48_21</name>
    <dbReference type="NCBI Taxonomy" id="1798005"/>
    <lineage>
        <taxon>Bacteria</taxon>
        <taxon>Candidatus Falkowiibacteriota</taxon>
    </lineage>
</organism>
<evidence type="ECO:0000256" key="2">
    <source>
        <dbReference type="ARBA" id="ARBA00011601"/>
    </source>
</evidence>
<comment type="caution">
    <text evidence="16">The sequence shown here is derived from an EMBL/GenBank/DDBJ whole genome shotgun (WGS) entry which is preliminary data.</text>
</comment>
<dbReference type="Gene3D" id="3.30.160.750">
    <property type="match status" value="1"/>
</dbReference>
<evidence type="ECO:0000256" key="7">
    <source>
        <dbReference type="ARBA" id="ARBA00023115"/>
    </source>
</evidence>
<keyword evidence="9 15" id="KW-0456">Lyase</keyword>
<comment type="function">
    <text evidence="13 15">Catalyzes the decarboxylation of S-adenosylmethionine to S-adenosylmethioninamine (dcAdoMet), the propylamine donor required for the synthesis of the polyamines spermine and spermidine from the diamine putrescine.</text>
</comment>
<keyword evidence="11 15" id="KW-0670">Pyruvate</keyword>
<keyword evidence="4 15" id="KW-0210">Decarboxylase</keyword>
<dbReference type="Proteomes" id="UP000178656">
    <property type="component" value="Unassembled WGS sequence"/>
</dbReference>
<evidence type="ECO:0000256" key="14">
    <source>
        <dbReference type="ARBA" id="ARBA00061583"/>
    </source>
</evidence>
<feature type="active site" description="Schiff-base intermediate with substrate; via pyruvic acid" evidence="15">
    <location>
        <position position="63"/>
    </location>
</feature>
<evidence type="ECO:0000256" key="10">
    <source>
        <dbReference type="ARBA" id="ARBA00023270"/>
    </source>
</evidence>
<name>A0A1F5TFD4_9BACT</name>
<dbReference type="InterPro" id="IPR003826">
    <property type="entry name" value="AdoMetDC_fam_prok"/>
</dbReference>
<evidence type="ECO:0000256" key="12">
    <source>
        <dbReference type="ARBA" id="ARBA00048112"/>
    </source>
</evidence>
<reference evidence="16 17" key="1">
    <citation type="journal article" date="2016" name="Nat. Commun.">
        <title>Thousands of microbial genomes shed light on interconnected biogeochemical processes in an aquifer system.</title>
        <authorList>
            <person name="Anantharaman K."/>
            <person name="Brown C.T."/>
            <person name="Hug L.A."/>
            <person name="Sharon I."/>
            <person name="Castelle C.J."/>
            <person name="Probst A.J."/>
            <person name="Thomas B.C."/>
            <person name="Singh A."/>
            <person name="Wilkins M.J."/>
            <person name="Karaoz U."/>
            <person name="Brodie E.L."/>
            <person name="Williams K.H."/>
            <person name="Hubbard S.S."/>
            <person name="Banfield J.F."/>
        </authorList>
    </citation>
    <scope>NUCLEOTIDE SEQUENCE [LARGE SCALE GENOMIC DNA]</scope>
</reference>
<keyword evidence="8 15" id="KW-0865">Zymogen</keyword>
<dbReference type="InterPro" id="IPR042284">
    <property type="entry name" value="AdoMetDC_N"/>
</dbReference>
<dbReference type="GO" id="GO:0004014">
    <property type="term" value="F:adenosylmethionine decarboxylase activity"/>
    <property type="evidence" value="ECO:0007669"/>
    <property type="project" value="UniProtKB-UniRule"/>
</dbReference>
<dbReference type="InterPro" id="IPR016067">
    <property type="entry name" value="S-AdoMet_deCO2ase_core"/>
</dbReference>
<comment type="catalytic activity">
    <reaction evidence="12 15">
        <text>S-adenosyl-L-methionine + H(+) = S-adenosyl 3-(methylsulfanyl)propylamine + CO2</text>
        <dbReference type="Rhea" id="RHEA:15981"/>
        <dbReference type="ChEBI" id="CHEBI:15378"/>
        <dbReference type="ChEBI" id="CHEBI:16526"/>
        <dbReference type="ChEBI" id="CHEBI:57443"/>
        <dbReference type="ChEBI" id="CHEBI:59789"/>
        <dbReference type="EC" id="4.1.1.50"/>
    </reaction>
</comment>
<feature type="active site" description="Proton acceptor; for processing activity" evidence="15">
    <location>
        <position position="68"/>
    </location>
</feature>
<dbReference type="InterPro" id="IPR042286">
    <property type="entry name" value="AdoMetDC_C"/>
</dbReference>
<feature type="site" description="Cleavage (non-hydrolytic); by autolysis" evidence="15">
    <location>
        <begin position="62"/>
        <end position="63"/>
    </location>
</feature>
<dbReference type="Pfam" id="PF02675">
    <property type="entry name" value="AdoMet_dc"/>
    <property type="match status" value="1"/>
</dbReference>
<keyword evidence="7 15" id="KW-0620">Polyamine biosynthesis</keyword>
<dbReference type="InterPro" id="IPR017716">
    <property type="entry name" value="S-AdoMet_deCOase_pro-enz"/>
</dbReference>
<dbReference type="AlphaFoldDB" id="A0A1F5TFD4"/>
<dbReference type="Gene3D" id="3.30.360.110">
    <property type="entry name" value="S-adenosylmethionine decarboxylase domain"/>
    <property type="match status" value="1"/>
</dbReference>
<evidence type="ECO:0000313" key="16">
    <source>
        <dbReference type="EMBL" id="OGF37629.1"/>
    </source>
</evidence>
<evidence type="ECO:0000256" key="13">
    <source>
        <dbReference type="ARBA" id="ARBA00056215"/>
    </source>
</evidence>